<dbReference type="SMART" id="SM00631">
    <property type="entry name" value="Zn_pept"/>
    <property type="match status" value="1"/>
</dbReference>
<name>A0ABX7S7M7_9BACT</name>
<protein>
    <recommendedName>
        <fullName evidence="8">Peptidase M14 domain-containing protein</fullName>
    </recommendedName>
</protein>
<reference evidence="9 10" key="1">
    <citation type="submission" date="2021-03" db="EMBL/GenBank/DDBJ databases">
        <title>Thermosipho ferrireducens sp.nov., an anaerobic thermophilic iron-reducing bacterium isolated from a deep-sea hydrothermal sulfide deposits.</title>
        <authorList>
            <person name="Zeng X."/>
            <person name="Chen Y."/>
            <person name="Shao Z."/>
        </authorList>
    </citation>
    <scope>NUCLEOTIDE SEQUENCE [LARGE SCALE GENOMIC DNA]</scope>
    <source>
        <strain evidence="9 10">JL129W03</strain>
    </source>
</reference>
<comment type="cofactor">
    <cofactor evidence="1">
        <name>Zn(2+)</name>
        <dbReference type="ChEBI" id="CHEBI:29105"/>
    </cofactor>
</comment>
<dbReference type="PRINTS" id="PR00765">
    <property type="entry name" value="CRBOXYPTASEA"/>
</dbReference>
<keyword evidence="3" id="KW-0645">Protease</keyword>
<keyword evidence="5" id="KW-0862">Zinc</keyword>
<dbReference type="Gene3D" id="3.40.630.10">
    <property type="entry name" value="Zn peptidases"/>
    <property type="match status" value="1"/>
</dbReference>
<dbReference type="PANTHER" id="PTHR11705:SF143">
    <property type="entry name" value="SLL0236 PROTEIN"/>
    <property type="match status" value="1"/>
</dbReference>
<evidence type="ECO:0000313" key="10">
    <source>
        <dbReference type="Proteomes" id="UP000671862"/>
    </source>
</evidence>
<evidence type="ECO:0000256" key="3">
    <source>
        <dbReference type="ARBA" id="ARBA00022670"/>
    </source>
</evidence>
<evidence type="ECO:0000259" key="8">
    <source>
        <dbReference type="PROSITE" id="PS52035"/>
    </source>
</evidence>
<keyword evidence="4" id="KW-0378">Hydrolase</keyword>
<dbReference type="Proteomes" id="UP000671862">
    <property type="component" value="Chromosome"/>
</dbReference>
<dbReference type="PANTHER" id="PTHR11705">
    <property type="entry name" value="PROTEASE FAMILY M14 CARBOXYPEPTIDASE A,B"/>
    <property type="match status" value="1"/>
</dbReference>
<evidence type="ECO:0000256" key="7">
    <source>
        <dbReference type="PROSITE-ProRule" id="PRU01379"/>
    </source>
</evidence>
<dbReference type="EMBL" id="CP071446">
    <property type="protein sequence ID" value="QTA37278.1"/>
    <property type="molecule type" value="Genomic_DNA"/>
</dbReference>
<dbReference type="PROSITE" id="PS52035">
    <property type="entry name" value="PEPTIDASE_M14"/>
    <property type="match status" value="1"/>
</dbReference>
<gene>
    <name evidence="9" type="ORF">JYK00_05910</name>
</gene>
<evidence type="ECO:0000256" key="2">
    <source>
        <dbReference type="ARBA" id="ARBA00005988"/>
    </source>
</evidence>
<dbReference type="Pfam" id="PF00246">
    <property type="entry name" value="Peptidase_M14"/>
    <property type="match status" value="2"/>
</dbReference>
<comment type="similarity">
    <text evidence="2 7">Belongs to the peptidase M14 family.</text>
</comment>
<feature type="domain" description="Peptidase M14" evidence="8">
    <location>
        <begin position="5"/>
        <end position="416"/>
    </location>
</feature>
<organism evidence="9 10">
    <name type="scientific">Thermosipho ferrireducens</name>
    <dbReference type="NCBI Taxonomy" id="2571116"/>
    <lineage>
        <taxon>Bacteria</taxon>
        <taxon>Thermotogati</taxon>
        <taxon>Thermotogota</taxon>
        <taxon>Thermotogae</taxon>
        <taxon>Thermotogales</taxon>
        <taxon>Fervidobacteriaceae</taxon>
        <taxon>Thermosipho</taxon>
    </lineage>
</organism>
<keyword evidence="10" id="KW-1185">Reference proteome</keyword>
<evidence type="ECO:0000256" key="6">
    <source>
        <dbReference type="ARBA" id="ARBA00023049"/>
    </source>
</evidence>
<evidence type="ECO:0000256" key="4">
    <source>
        <dbReference type="ARBA" id="ARBA00022801"/>
    </source>
</evidence>
<dbReference type="SUPFAM" id="SSF53187">
    <property type="entry name" value="Zn-dependent exopeptidases"/>
    <property type="match status" value="1"/>
</dbReference>
<accession>A0ABX7S7M7</accession>
<dbReference type="RefSeq" id="WP_207566003.1">
    <property type="nucleotide sequence ID" value="NZ_CP071446.1"/>
</dbReference>
<evidence type="ECO:0000256" key="1">
    <source>
        <dbReference type="ARBA" id="ARBA00001947"/>
    </source>
</evidence>
<proteinExistence type="inferred from homology"/>
<evidence type="ECO:0000313" key="9">
    <source>
        <dbReference type="EMBL" id="QTA37278.1"/>
    </source>
</evidence>
<dbReference type="InterPro" id="IPR000834">
    <property type="entry name" value="Peptidase_M14"/>
</dbReference>
<keyword evidence="6" id="KW-0482">Metalloprotease</keyword>
<sequence>MYLNEYYKWHDMVGVIENLVAISDRVYRSEVIGYSRSGRPLLLLTITEPSTPDTAKSGIWVDGDMHPGGVLGSTACLNLAARLVQGWSKDRRIQELLIHKVFYILPRWCVDAVDTYLTTPYYPRGNNSVAYEVAGLIFLEDIDGDGIIREMRVPNPAGAWRISTLDSRLMVPRQPGDSGPFYDLFPEGRYHTHAKTEFDSFVDLNRNFPYQFVTSYSSGPNPLSEPETAAVAQFIRSHPNIGLALSLHTWAGVILTPFANPEDSLTSGDQILYDYIAQVAKDTLGYPCIPGWKFSPAALGSRAGTFVDWLYQECGVLAMAVELWEPLRKAGVVSNYVDPMIPRSEQENKKFLDWLTDNIPNAVRSWRPFHHPDLGMVEIGGINRKFALENPPPNSRLLQDEVEHFISFVLKLAEGLPLVRLVDCKMNWLDHHQIELQLTVKNTGYWPTSVTKRAESILPPVTVTIRYADNIQTKWEVGNLDGYGVEHLLDWISGNGSSFRAIGRCRASCRYRIRLPSNYGGPLKIVSSSPRAGLHRYTLHIKKC</sequence>
<evidence type="ECO:0000256" key="5">
    <source>
        <dbReference type="ARBA" id="ARBA00022833"/>
    </source>
</evidence>
<feature type="active site" description="Proton donor/acceptor" evidence="7">
    <location>
        <position position="389"/>
    </location>
</feature>